<dbReference type="PANTHER" id="PTHR33393:SF13">
    <property type="entry name" value="PGA BIOSYNTHESIS PROTEIN CAPA"/>
    <property type="match status" value="1"/>
</dbReference>
<name>A0AAU7JSP1_9MICO</name>
<feature type="region of interest" description="Disordered" evidence="2">
    <location>
        <begin position="18"/>
        <end position="85"/>
    </location>
</feature>
<dbReference type="SUPFAM" id="SSF56300">
    <property type="entry name" value="Metallo-dependent phosphatases"/>
    <property type="match status" value="1"/>
</dbReference>
<protein>
    <submittedName>
        <fullName evidence="5">CapA family protein</fullName>
        <ecNumber evidence="5">3.1.-.-</ecNumber>
    </submittedName>
</protein>
<sequence length="402" mass="40922">MRPLAAVTAAALSVTLTASCSSGSPDGETAAPRGATATAATTPATGATNSSSAPSPSTGSTATATATATPTTRATSTASKPSDPSTLTMAFAGDVHFEDYLAPLASRPDGLAELRDSLGAADLSMVNLETAITTRGTKIGKEFHFRAPASALATVQGAGVDAVSMANNHGVDYGPVGLQDTLAAKKASPIPIVGIGADEDEAYAPAVLSAKGLEVAVFGASEVFEMTLARYSAGPGKGGIASASPIVRLRKAVSAASRKYDLVVVFLHWGLDYQKCPDPLSADTAQALEEAGADIIVGGHSHRVNGAGWLGRSYVAYGLGNFVWWRSREPDSRSGVLTLSVDVKAAKGTGSYGHSVVRTASWTPMLIGADGIPRRPGAADTKRLHGLWEQANACTGLEAKPS</sequence>
<dbReference type="PANTHER" id="PTHR33393">
    <property type="entry name" value="POLYGLUTAMINE SYNTHESIS ACCESSORY PROTEIN RV0574C-RELATED"/>
    <property type="match status" value="1"/>
</dbReference>
<dbReference type="PROSITE" id="PS51257">
    <property type="entry name" value="PROKAR_LIPOPROTEIN"/>
    <property type="match status" value="1"/>
</dbReference>
<dbReference type="CDD" id="cd07381">
    <property type="entry name" value="MPP_CapA"/>
    <property type="match status" value="1"/>
</dbReference>
<comment type="similarity">
    <text evidence="1">Belongs to the CapA family.</text>
</comment>
<evidence type="ECO:0000259" key="4">
    <source>
        <dbReference type="SMART" id="SM00854"/>
    </source>
</evidence>
<dbReference type="InterPro" id="IPR019079">
    <property type="entry name" value="Capsule_synth_CapA"/>
</dbReference>
<evidence type="ECO:0000313" key="5">
    <source>
        <dbReference type="EMBL" id="XBO43301.1"/>
    </source>
</evidence>
<evidence type="ECO:0000256" key="1">
    <source>
        <dbReference type="ARBA" id="ARBA00005662"/>
    </source>
</evidence>
<dbReference type="Pfam" id="PF09587">
    <property type="entry name" value="PGA_cap"/>
    <property type="match status" value="1"/>
</dbReference>
<feature type="compositionally biased region" description="Low complexity" evidence="2">
    <location>
        <begin position="29"/>
        <end position="79"/>
    </location>
</feature>
<keyword evidence="5" id="KW-0378">Hydrolase</keyword>
<reference evidence="5" key="1">
    <citation type="submission" date="2024-05" db="EMBL/GenBank/DDBJ databases">
        <authorList>
            <person name="Kim S."/>
            <person name="Heo J."/>
            <person name="Choi H."/>
            <person name="Choi Y."/>
            <person name="Kwon S.-W."/>
            <person name="Kim Y."/>
        </authorList>
    </citation>
    <scope>NUCLEOTIDE SEQUENCE</scope>
    <source>
        <strain evidence="5">KACC 23699</strain>
    </source>
</reference>
<dbReference type="Gene3D" id="3.60.21.10">
    <property type="match status" value="1"/>
</dbReference>
<proteinExistence type="inferred from homology"/>
<accession>A0AAU7JSP1</accession>
<dbReference type="EC" id="3.1.-.-" evidence="5"/>
<dbReference type="AlphaFoldDB" id="A0AAU7JSP1"/>
<gene>
    <name evidence="5" type="ORF">ABEG17_17295</name>
</gene>
<dbReference type="EMBL" id="CP157483">
    <property type="protein sequence ID" value="XBO43301.1"/>
    <property type="molecule type" value="Genomic_DNA"/>
</dbReference>
<dbReference type="RefSeq" id="WP_406830732.1">
    <property type="nucleotide sequence ID" value="NZ_CP157483.1"/>
</dbReference>
<feature type="signal peptide" evidence="3">
    <location>
        <begin position="1"/>
        <end position="18"/>
    </location>
</feature>
<organism evidence="5">
    <name type="scientific">Pedococcus sp. KACC 23699</name>
    <dbReference type="NCBI Taxonomy" id="3149228"/>
    <lineage>
        <taxon>Bacteria</taxon>
        <taxon>Bacillati</taxon>
        <taxon>Actinomycetota</taxon>
        <taxon>Actinomycetes</taxon>
        <taxon>Micrococcales</taxon>
        <taxon>Intrasporangiaceae</taxon>
        <taxon>Pedococcus</taxon>
    </lineage>
</organism>
<dbReference type="InterPro" id="IPR052169">
    <property type="entry name" value="CW_Biosynth-Accessory"/>
</dbReference>
<dbReference type="GO" id="GO:0016787">
    <property type="term" value="F:hydrolase activity"/>
    <property type="evidence" value="ECO:0007669"/>
    <property type="project" value="UniProtKB-KW"/>
</dbReference>
<feature type="domain" description="Capsule synthesis protein CapA" evidence="4">
    <location>
        <begin position="88"/>
        <end position="326"/>
    </location>
</feature>
<evidence type="ECO:0000256" key="2">
    <source>
        <dbReference type="SAM" id="MobiDB-lite"/>
    </source>
</evidence>
<dbReference type="SMART" id="SM00854">
    <property type="entry name" value="PGA_cap"/>
    <property type="match status" value="1"/>
</dbReference>
<dbReference type="InterPro" id="IPR029052">
    <property type="entry name" value="Metallo-depent_PP-like"/>
</dbReference>
<evidence type="ECO:0000256" key="3">
    <source>
        <dbReference type="SAM" id="SignalP"/>
    </source>
</evidence>
<feature type="chain" id="PRO_5043391954" evidence="3">
    <location>
        <begin position="19"/>
        <end position="402"/>
    </location>
</feature>
<keyword evidence="3" id="KW-0732">Signal</keyword>